<dbReference type="Proteomes" id="UP000034253">
    <property type="component" value="Unassembled WGS sequence"/>
</dbReference>
<dbReference type="Proteomes" id="UP000034468">
    <property type="component" value="Unassembled WGS sequence"/>
</dbReference>
<dbReference type="Proteomes" id="UP000033835">
    <property type="component" value="Unassembled WGS sequence"/>
</dbReference>
<gene>
    <name evidence="1" type="ORF">DU33_08740</name>
    <name evidence="3" type="ORF">DU45_07715</name>
    <name evidence="6" type="ORF">DU56_08550</name>
    <name evidence="2" type="ORF">DU64_06500</name>
    <name evidence="4" type="ORF">DU66_08135</name>
    <name evidence="5" type="ORF">DU68_08390</name>
</gene>
<comment type="caution">
    <text evidence="6">The sequence shown here is derived from an EMBL/GenBank/DDBJ whole genome shotgun (WGS) entry which is preliminary data.</text>
</comment>
<dbReference type="Proteomes" id="UP000034566">
    <property type="component" value="Unassembled WGS sequence"/>
</dbReference>
<proteinExistence type="predicted"/>
<dbReference type="AlphaFoldDB" id="A0A0F8KK37"/>
<evidence type="ECO:0000313" key="10">
    <source>
        <dbReference type="Proteomes" id="UP000034279"/>
    </source>
</evidence>
<dbReference type="EMBL" id="JJPW01000002">
    <property type="protein sequence ID" value="KKH04265.1"/>
    <property type="molecule type" value="Genomic_DNA"/>
</dbReference>
<evidence type="ECO:0000313" key="7">
    <source>
        <dbReference type="Proteomes" id="UP000033835"/>
    </source>
</evidence>
<reference evidence="7 8" key="1">
    <citation type="journal article" date="2015" name="ISME J.">
        <title>Genomic and phenotypic differentiation among Methanosarcina mazei populations from Columbia River sediment.</title>
        <authorList>
            <person name="Youngblut N.D."/>
            <person name="Wirth J.S."/>
            <person name="Henriksen J.R."/>
            <person name="Smith M."/>
            <person name="Simon H."/>
            <person name="Metcalf W.W."/>
            <person name="Whitaker R.J."/>
        </authorList>
    </citation>
    <scope>NUCLEOTIDE SEQUENCE [LARGE SCALE GENOMIC DNA]</scope>
    <source>
        <strain evidence="1 8">3.F.T.1A.1</strain>
        <strain evidence="2 10">3.F.T.1A.2</strain>
        <strain evidence="3 12">3.F.T.1A.4</strain>
        <strain evidence="4 11">3.H.M.1B.1</strain>
        <strain evidence="5 7">3.H.M.1B.2</strain>
        <strain evidence="6 9">3.H.M.1B.5</strain>
    </source>
</reference>
<evidence type="ECO:0000313" key="6">
    <source>
        <dbReference type="EMBL" id="KKH04265.1"/>
    </source>
</evidence>
<evidence type="ECO:0000313" key="3">
    <source>
        <dbReference type="EMBL" id="KKG65482.1"/>
    </source>
</evidence>
<dbReference type="EMBL" id="JJPI01000099">
    <property type="protein sequence ID" value="KKG52657.1"/>
    <property type="molecule type" value="Genomic_DNA"/>
</dbReference>
<evidence type="ECO:0000313" key="8">
    <source>
        <dbReference type="Proteomes" id="UP000034188"/>
    </source>
</evidence>
<evidence type="ECO:0000313" key="9">
    <source>
        <dbReference type="Proteomes" id="UP000034253"/>
    </source>
</evidence>
<dbReference type="EMBL" id="JJPK01000011">
    <property type="protein sequence ID" value="KKG65482.1"/>
    <property type="molecule type" value="Genomic_DNA"/>
</dbReference>
<accession>A0A0F8KK37</accession>
<organism evidence="6 9">
    <name type="scientific">Methanosarcina mazei</name>
    <name type="common">Methanosarcina frisia</name>
    <dbReference type="NCBI Taxonomy" id="2209"/>
    <lineage>
        <taxon>Archaea</taxon>
        <taxon>Methanobacteriati</taxon>
        <taxon>Methanobacteriota</taxon>
        <taxon>Stenosarchaea group</taxon>
        <taxon>Methanomicrobia</taxon>
        <taxon>Methanosarcinales</taxon>
        <taxon>Methanosarcinaceae</taxon>
        <taxon>Methanosarcina</taxon>
    </lineage>
</organism>
<evidence type="ECO:0000313" key="2">
    <source>
        <dbReference type="EMBL" id="KKG63181.1"/>
    </source>
</evidence>
<name>A0A0F8KK37_METMZ</name>
<evidence type="ECO:0000313" key="5">
    <source>
        <dbReference type="EMBL" id="KKH01746.1"/>
    </source>
</evidence>
<sequence>MFKLINPDKERLMKKSLNSDPQKNIFEFDNLYFEDSLGRPKSILNFKTYNGEKDRVYYKATHYTDTINIPIRIYLDSLEDSFADIEPEIVNKLAKGTKTISEYQEIYKFDVIIDFKTEEIFIFTKKNVANSFMSRFKKEKMLKYEKVYLDMKKIGNIPELSNIWGLWEDCEGKCKKKAYFGTAVHTLEELNKDNVTSYNVEYELDEENVVDLFITSDSRLSSRSKLIHNDELLNTYQELKIHLGTSSIGREFIGTYLEEN</sequence>
<dbReference type="Proteomes" id="UP000034188">
    <property type="component" value="Unassembled WGS sequence"/>
</dbReference>
<dbReference type="Proteomes" id="UP000034279">
    <property type="component" value="Unassembled WGS sequence"/>
</dbReference>
<evidence type="ECO:0000313" key="1">
    <source>
        <dbReference type="EMBL" id="KKG52657.1"/>
    </source>
</evidence>
<protein>
    <submittedName>
        <fullName evidence="6">Uncharacterized protein</fullName>
    </submittedName>
</protein>
<dbReference type="PATRIC" id="fig|2209.42.peg.1943"/>
<dbReference type="EMBL" id="JJPU01000112">
    <property type="protein sequence ID" value="KKG96594.1"/>
    <property type="molecule type" value="Genomic_DNA"/>
</dbReference>
<evidence type="ECO:0000313" key="12">
    <source>
        <dbReference type="Proteomes" id="UP000034566"/>
    </source>
</evidence>
<dbReference type="EMBL" id="JJPJ01000058">
    <property type="protein sequence ID" value="KKG63181.1"/>
    <property type="molecule type" value="Genomic_DNA"/>
</dbReference>
<evidence type="ECO:0000313" key="4">
    <source>
        <dbReference type="EMBL" id="KKG96594.1"/>
    </source>
</evidence>
<evidence type="ECO:0000313" key="11">
    <source>
        <dbReference type="Proteomes" id="UP000034468"/>
    </source>
</evidence>
<dbReference type="EMBL" id="JJPV01000039">
    <property type="protein sequence ID" value="KKH01746.1"/>
    <property type="molecule type" value="Genomic_DNA"/>
</dbReference>